<dbReference type="GeneID" id="11497801"/>
<evidence type="ECO:0000313" key="1">
    <source>
        <dbReference type="EMBL" id="CCD23644.1"/>
    </source>
</evidence>
<dbReference type="AlphaFoldDB" id="G0W783"/>
<dbReference type="RefSeq" id="XP_003668887.1">
    <property type="nucleotide sequence ID" value="XM_003668839.1"/>
</dbReference>
<name>G0W783_NAUDC</name>
<sequence>MDLTNKLFLYNLRFGKEKGSYTLMKVYRDIIDSTKLVRKQLEINVFRNELKARDDDNVDDKPLRKCCVVGPIKQQGYFKVNYQELNEKIETLYQVMTFSNVSEANDIQLKYFQQYFIYAFKAYVLYSKQDRYFNYSDSILRRDLNNNYTKIFVPHELIHIFAKMAHLNCRNNYLPFLDPGIALRDGTLHQLFNSMHDNSGLGFAPPICVNDGTLYELFNSFCEVPKRIIEALSKSNHRLINIGQIDEELFLYKKV</sequence>
<reference evidence="1 2" key="1">
    <citation type="journal article" date="2011" name="Proc. Natl. Acad. Sci. U.S.A.">
        <title>Evolutionary erosion of yeast sex chromosomes by mating-type switching accidents.</title>
        <authorList>
            <person name="Gordon J.L."/>
            <person name="Armisen D."/>
            <person name="Proux-Wera E."/>
            <person name="Oheigeartaigh S.S."/>
            <person name="Byrne K.P."/>
            <person name="Wolfe K.H."/>
        </authorList>
    </citation>
    <scope>NUCLEOTIDE SEQUENCE [LARGE SCALE GENOMIC DNA]</scope>
    <source>
        <strain evidence="2">ATCC 10597 / BCRC 20456 / CBS 421 / NBRC 0211 / NRRL Y-12639</strain>
    </source>
</reference>
<dbReference type="Proteomes" id="UP000000689">
    <property type="component" value="Chromosome 2"/>
</dbReference>
<gene>
    <name evidence="1" type="primary">NDAI0B06120</name>
    <name evidence="1" type="ordered locus">NDAI_0B06120</name>
</gene>
<protein>
    <submittedName>
        <fullName evidence="1">Uncharacterized protein</fullName>
    </submittedName>
</protein>
<keyword evidence="2" id="KW-1185">Reference proteome</keyword>
<dbReference type="KEGG" id="ndi:NDAI_0B06120"/>
<organism evidence="1 2">
    <name type="scientific">Naumovozyma dairenensis (strain ATCC 10597 / BCRC 20456 / CBS 421 / NBRC 0211 / NRRL Y-12639)</name>
    <name type="common">Saccharomyces dairenensis</name>
    <dbReference type="NCBI Taxonomy" id="1071378"/>
    <lineage>
        <taxon>Eukaryota</taxon>
        <taxon>Fungi</taxon>
        <taxon>Dikarya</taxon>
        <taxon>Ascomycota</taxon>
        <taxon>Saccharomycotina</taxon>
        <taxon>Saccharomycetes</taxon>
        <taxon>Saccharomycetales</taxon>
        <taxon>Saccharomycetaceae</taxon>
        <taxon>Naumovozyma</taxon>
    </lineage>
</organism>
<evidence type="ECO:0000313" key="2">
    <source>
        <dbReference type="Proteomes" id="UP000000689"/>
    </source>
</evidence>
<dbReference type="EMBL" id="HE580268">
    <property type="protein sequence ID" value="CCD23644.1"/>
    <property type="molecule type" value="Genomic_DNA"/>
</dbReference>
<proteinExistence type="predicted"/>
<accession>G0W783</accession>
<dbReference type="HOGENOM" id="CLU_1090249_0_0_1"/>